<evidence type="ECO:0000313" key="8">
    <source>
        <dbReference type="EMBL" id="KAF2754342.1"/>
    </source>
</evidence>
<dbReference type="InterPro" id="IPR011051">
    <property type="entry name" value="RmlC_Cupin_sf"/>
</dbReference>
<dbReference type="InterPro" id="IPR014710">
    <property type="entry name" value="RmlC-like_jellyroll"/>
</dbReference>
<dbReference type="OrthoDB" id="1921208at2759"/>
<accession>A0A6A6VUV0</accession>
<evidence type="ECO:0000256" key="4">
    <source>
        <dbReference type="ARBA" id="ARBA00022723"/>
    </source>
</evidence>
<dbReference type="SMART" id="SM00835">
    <property type="entry name" value="Cupin_1"/>
    <property type="match status" value="1"/>
</dbReference>
<evidence type="ECO:0000256" key="6">
    <source>
        <dbReference type="SAM" id="SignalP"/>
    </source>
</evidence>
<dbReference type="AlphaFoldDB" id="A0A6A6VUV0"/>
<dbReference type="GO" id="GO:0030145">
    <property type="term" value="F:manganese ion binding"/>
    <property type="evidence" value="ECO:0007669"/>
    <property type="project" value="InterPro"/>
</dbReference>
<dbReference type="Pfam" id="PF00190">
    <property type="entry name" value="Cupin_1"/>
    <property type="match status" value="1"/>
</dbReference>
<dbReference type="PANTHER" id="PTHR31238">
    <property type="entry name" value="GERMIN-LIKE PROTEIN SUBFAMILY 3 MEMBER 3"/>
    <property type="match status" value="1"/>
</dbReference>
<dbReference type="EMBL" id="ML996581">
    <property type="protein sequence ID" value="KAF2754342.1"/>
    <property type="molecule type" value="Genomic_DNA"/>
</dbReference>
<keyword evidence="6" id="KW-0732">Signal</keyword>
<proteinExistence type="inferred from homology"/>
<keyword evidence="4" id="KW-0479">Metal-binding</keyword>
<organism evidence="8 9">
    <name type="scientific">Pseudovirgaria hyperparasitica</name>
    <dbReference type="NCBI Taxonomy" id="470096"/>
    <lineage>
        <taxon>Eukaryota</taxon>
        <taxon>Fungi</taxon>
        <taxon>Dikarya</taxon>
        <taxon>Ascomycota</taxon>
        <taxon>Pezizomycotina</taxon>
        <taxon>Dothideomycetes</taxon>
        <taxon>Dothideomycetes incertae sedis</taxon>
        <taxon>Acrospermales</taxon>
        <taxon>Acrospermaceae</taxon>
        <taxon>Pseudovirgaria</taxon>
    </lineage>
</organism>
<name>A0A6A6VUV0_9PEZI</name>
<protein>
    <submittedName>
        <fullName evidence="8">RmlC-like cupin</fullName>
    </submittedName>
</protein>
<comment type="similarity">
    <text evidence="2">Belongs to the germin family.</text>
</comment>
<reference evidence="8" key="1">
    <citation type="journal article" date="2020" name="Stud. Mycol.">
        <title>101 Dothideomycetes genomes: a test case for predicting lifestyles and emergence of pathogens.</title>
        <authorList>
            <person name="Haridas S."/>
            <person name="Albert R."/>
            <person name="Binder M."/>
            <person name="Bloem J."/>
            <person name="Labutti K."/>
            <person name="Salamov A."/>
            <person name="Andreopoulos B."/>
            <person name="Baker S."/>
            <person name="Barry K."/>
            <person name="Bills G."/>
            <person name="Bluhm B."/>
            <person name="Cannon C."/>
            <person name="Castanera R."/>
            <person name="Culley D."/>
            <person name="Daum C."/>
            <person name="Ezra D."/>
            <person name="Gonzalez J."/>
            <person name="Henrissat B."/>
            <person name="Kuo A."/>
            <person name="Liang C."/>
            <person name="Lipzen A."/>
            <person name="Lutzoni F."/>
            <person name="Magnuson J."/>
            <person name="Mondo S."/>
            <person name="Nolan M."/>
            <person name="Ohm R."/>
            <person name="Pangilinan J."/>
            <person name="Park H.-J."/>
            <person name="Ramirez L."/>
            <person name="Alfaro M."/>
            <person name="Sun H."/>
            <person name="Tritt A."/>
            <person name="Yoshinaga Y."/>
            <person name="Zwiers L.-H."/>
            <person name="Turgeon B."/>
            <person name="Goodwin S."/>
            <person name="Spatafora J."/>
            <person name="Crous P."/>
            <person name="Grigoriev I."/>
        </authorList>
    </citation>
    <scope>NUCLEOTIDE SEQUENCE</scope>
    <source>
        <strain evidence="8">CBS 121739</strain>
    </source>
</reference>
<evidence type="ECO:0000256" key="5">
    <source>
        <dbReference type="ARBA" id="ARBA00023211"/>
    </source>
</evidence>
<dbReference type="Proteomes" id="UP000799437">
    <property type="component" value="Unassembled WGS sequence"/>
</dbReference>
<sequence length="236" mass="24752">MISKIPPHVFLAIMALSPAIHAAPRPVTRESPSGLSLTQQLTLADTAADRYALLPNDSDFVYDFNTASPQLPNRKNFPALVGTGVSMATASFPACVVAPVHIHPRATELFLVTSGTIQTTLIPEFGAGPLPSTSNTANPNTRIISNTLTAGQMTVFPQGGFHLQINPTCENATAAAAFSSDDEGVIAIVPSLVSLNEGLLQDVFGQSLGAEEIGRVREAAKQGLALMEECKKSCGL</sequence>
<evidence type="ECO:0000313" key="9">
    <source>
        <dbReference type="Proteomes" id="UP000799437"/>
    </source>
</evidence>
<dbReference type="RefSeq" id="XP_033596793.1">
    <property type="nucleotide sequence ID" value="XM_033744754.1"/>
</dbReference>
<feature type="signal peptide" evidence="6">
    <location>
        <begin position="1"/>
        <end position="22"/>
    </location>
</feature>
<gene>
    <name evidence="8" type="ORF">EJ05DRAFT_479860</name>
</gene>
<keyword evidence="9" id="KW-1185">Reference proteome</keyword>
<keyword evidence="3" id="KW-0964">Secreted</keyword>
<dbReference type="GeneID" id="54485808"/>
<dbReference type="SUPFAM" id="SSF51182">
    <property type="entry name" value="RmlC-like cupins"/>
    <property type="match status" value="1"/>
</dbReference>
<dbReference type="GO" id="GO:0005576">
    <property type="term" value="C:extracellular region"/>
    <property type="evidence" value="ECO:0007669"/>
    <property type="project" value="UniProtKB-SubCell"/>
</dbReference>
<evidence type="ECO:0000256" key="3">
    <source>
        <dbReference type="ARBA" id="ARBA00022525"/>
    </source>
</evidence>
<dbReference type="InterPro" id="IPR001929">
    <property type="entry name" value="Germin"/>
</dbReference>
<feature type="domain" description="Cupin type-1" evidence="7">
    <location>
        <begin position="51"/>
        <end position="214"/>
    </location>
</feature>
<evidence type="ECO:0000259" key="7">
    <source>
        <dbReference type="SMART" id="SM00835"/>
    </source>
</evidence>
<dbReference type="Gene3D" id="2.60.120.10">
    <property type="entry name" value="Jelly Rolls"/>
    <property type="match status" value="1"/>
</dbReference>
<dbReference type="CDD" id="cd02241">
    <property type="entry name" value="cupin_OxOx"/>
    <property type="match status" value="1"/>
</dbReference>
<evidence type="ECO:0000256" key="2">
    <source>
        <dbReference type="ARBA" id="ARBA00007456"/>
    </source>
</evidence>
<keyword evidence="5" id="KW-0464">Manganese</keyword>
<comment type="subcellular location">
    <subcellularLocation>
        <location evidence="1">Secreted</location>
    </subcellularLocation>
</comment>
<evidence type="ECO:0000256" key="1">
    <source>
        <dbReference type="ARBA" id="ARBA00004613"/>
    </source>
</evidence>
<feature type="chain" id="PRO_5025594019" evidence="6">
    <location>
        <begin position="23"/>
        <end position="236"/>
    </location>
</feature>
<dbReference type="InterPro" id="IPR006045">
    <property type="entry name" value="Cupin_1"/>
</dbReference>